<dbReference type="InterPro" id="IPR003807">
    <property type="entry name" value="DUF202"/>
</dbReference>
<comment type="subcellular location">
    <subcellularLocation>
        <location evidence="1">Endomembrane system</location>
        <topology evidence="1">Multi-pass membrane protein</topology>
    </subcellularLocation>
</comment>
<evidence type="ECO:0000256" key="3">
    <source>
        <dbReference type="ARBA" id="ARBA00022989"/>
    </source>
</evidence>
<gene>
    <name evidence="7" type="ORF">RL72_00500</name>
</gene>
<proteinExistence type="predicted"/>
<evidence type="ECO:0000313" key="7">
    <source>
        <dbReference type="EMBL" id="KJL27328.1"/>
    </source>
</evidence>
<name>A0A0F0L2G9_9MICO</name>
<protein>
    <recommendedName>
        <fullName evidence="6">DUF202 domain-containing protein</fullName>
    </recommendedName>
</protein>
<feature type="transmembrane region" description="Helical" evidence="5">
    <location>
        <begin position="46"/>
        <end position="66"/>
    </location>
</feature>
<evidence type="ECO:0000313" key="8">
    <source>
        <dbReference type="Proteomes" id="UP000033448"/>
    </source>
</evidence>
<keyword evidence="2 5" id="KW-0812">Transmembrane</keyword>
<dbReference type="Pfam" id="PF02656">
    <property type="entry name" value="DUF202"/>
    <property type="match status" value="1"/>
</dbReference>
<evidence type="ECO:0000256" key="2">
    <source>
        <dbReference type="ARBA" id="ARBA00022692"/>
    </source>
</evidence>
<keyword evidence="8" id="KW-1185">Reference proteome</keyword>
<keyword evidence="4 5" id="KW-0472">Membrane</keyword>
<evidence type="ECO:0000259" key="6">
    <source>
        <dbReference type="Pfam" id="PF02656"/>
    </source>
</evidence>
<comment type="caution">
    <text evidence="7">The sequence shown here is derived from an EMBL/GenBank/DDBJ whole genome shotgun (WGS) entry which is preliminary data.</text>
</comment>
<reference evidence="7 8" key="1">
    <citation type="submission" date="2015-02" db="EMBL/GenBank/DDBJ databases">
        <title>Draft genome sequences of ten Microbacterium spp. with emphasis on heavy metal contaminated environments.</title>
        <authorList>
            <person name="Corretto E."/>
        </authorList>
    </citation>
    <scope>NUCLEOTIDE SEQUENCE [LARGE SCALE GENOMIC DNA]</scope>
    <source>
        <strain evidence="7 8">DSM 23848</strain>
    </source>
</reference>
<sequence length="113" mass="11988">MTGEPERVFDPGLQPERTALAWRRTALALAGGSVVIMRILPSVIGGVALVLGFAGLVLALVVLVGSHRRYRRQHRALTSTEPVVLRSGLPVVALTAATLLVGVLCLLFVLLRG</sequence>
<evidence type="ECO:0000256" key="1">
    <source>
        <dbReference type="ARBA" id="ARBA00004127"/>
    </source>
</evidence>
<dbReference type="Proteomes" id="UP000033448">
    <property type="component" value="Unassembled WGS sequence"/>
</dbReference>
<feature type="transmembrane region" description="Helical" evidence="5">
    <location>
        <begin position="87"/>
        <end position="111"/>
    </location>
</feature>
<evidence type="ECO:0000256" key="4">
    <source>
        <dbReference type="ARBA" id="ARBA00023136"/>
    </source>
</evidence>
<dbReference type="PATRIC" id="fig|582680.7.peg.516"/>
<keyword evidence="3 5" id="KW-1133">Transmembrane helix</keyword>
<evidence type="ECO:0000256" key="5">
    <source>
        <dbReference type="SAM" id="Phobius"/>
    </source>
</evidence>
<dbReference type="AlphaFoldDB" id="A0A0F0L2G9"/>
<dbReference type="GO" id="GO:0012505">
    <property type="term" value="C:endomembrane system"/>
    <property type="evidence" value="ECO:0007669"/>
    <property type="project" value="UniProtKB-SubCell"/>
</dbReference>
<accession>A0A0F0L2G9</accession>
<feature type="domain" description="DUF202" evidence="6">
    <location>
        <begin position="10"/>
        <end position="76"/>
    </location>
</feature>
<organism evidence="7 8">
    <name type="scientific">Microbacterium azadirachtae</name>
    <dbReference type="NCBI Taxonomy" id="582680"/>
    <lineage>
        <taxon>Bacteria</taxon>
        <taxon>Bacillati</taxon>
        <taxon>Actinomycetota</taxon>
        <taxon>Actinomycetes</taxon>
        <taxon>Micrococcales</taxon>
        <taxon>Microbacteriaceae</taxon>
        <taxon>Microbacterium</taxon>
    </lineage>
</organism>
<dbReference type="RefSeq" id="WP_045249247.1">
    <property type="nucleotide sequence ID" value="NZ_CP099706.1"/>
</dbReference>
<feature type="transmembrane region" description="Helical" evidence="5">
    <location>
        <begin position="21"/>
        <end position="40"/>
    </location>
</feature>
<dbReference type="EMBL" id="JYIT01000054">
    <property type="protein sequence ID" value="KJL27328.1"/>
    <property type="molecule type" value="Genomic_DNA"/>
</dbReference>